<feature type="transmembrane region" description="Helical" evidence="8">
    <location>
        <begin position="280"/>
        <end position="305"/>
    </location>
</feature>
<evidence type="ECO:0000256" key="6">
    <source>
        <dbReference type="ARBA" id="ARBA00022989"/>
    </source>
</evidence>
<dbReference type="RefSeq" id="WP_109093878.1">
    <property type="nucleotide sequence ID" value="NZ_QETB01000004.1"/>
</dbReference>
<dbReference type="PANTHER" id="PTHR21716">
    <property type="entry name" value="TRANSMEMBRANE PROTEIN"/>
    <property type="match status" value="1"/>
</dbReference>
<dbReference type="GO" id="GO:0005886">
    <property type="term" value="C:plasma membrane"/>
    <property type="evidence" value="ECO:0007669"/>
    <property type="project" value="UniProtKB-SubCell"/>
</dbReference>
<evidence type="ECO:0000256" key="8">
    <source>
        <dbReference type="SAM" id="Phobius"/>
    </source>
</evidence>
<evidence type="ECO:0000256" key="7">
    <source>
        <dbReference type="ARBA" id="ARBA00023136"/>
    </source>
</evidence>
<dbReference type="GO" id="GO:0055085">
    <property type="term" value="P:transmembrane transport"/>
    <property type="evidence" value="ECO:0007669"/>
    <property type="project" value="TreeGrafter"/>
</dbReference>
<keyword evidence="3" id="KW-0813">Transport</keyword>
<feature type="transmembrane region" description="Helical" evidence="8">
    <location>
        <begin position="348"/>
        <end position="376"/>
    </location>
</feature>
<evidence type="ECO:0000256" key="2">
    <source>
        <dbReference type="ARBA" id="ARBA00009773"/>
    </source>
</evidence>
<comment type="similarity">
    <text evidence="2">Belongs to the autoinducer-2 exporter (AI-2E) (TC 2.A.86) family.</text>
</comment>
<keyword evidence="10" id="KW-1185">Reference proteome</keyword>
<dbReference type="OrthoDB" id="9784366at2"/>
<feature type="transmembrane region" description="Helical" evidence="8">
    <location>
        <begin position="107"/>
        <end position="127"/>
    </location>
</feature>
<sequence>MSEEHKEESVPIPPEAPPEEEVVAVVVEAEEPTPKSYGGVSAVLTKYGLGAWYLIGIGLVVAFIIFATAQIQMVFIAVFLALVITSLLGPFVGWLSQWIPRGLATALSLLGTFIFFGGLLFFVGYSVSNEWADLGSQFSTGIAQVFDFLDRSPLSDMIGDGEVNQRLHEVTVAVMEWVQDNAGNVASQAMSSASAIALGLTMLALAIFMAVFFLTSGSKMWLWFINLLPAKNRRNVHHSATAGWKTFSGYARGTIIIAVTDGILAAILLLIVGVPLAAPLAVLVMIGAFIPMIGAPAAMIIAMIVALAADGIVKAAVVGIGIALIGQFEGHILQPLVMGRQVSLHPVVVAVGVAAGTMLAGLLGAIIAIPLIAVIWEVYRVLRAPEPTVQSLEELND</sequence>
<feature type="transmembrane region" description="Helical" evidence="8">
    <location>
        <begin position="75"/>
        <end position="95"/>
    </location>
</feature>
<comment type="subcellular location">
    <subcellularLocation>
        <location evidence="1">Cell membrane</location>
        <topology evidence="1">Multi-pass membrane protein</topology>
    </subcellularLocation>
</comment>
<gene>
    <name evidence="9" type="ORF">DD236_08145</name>
</gene>
<keyword evidence="5 8" id="KW-0812">Transmembrane</keyword>
<reference evidence="10" key="1">
    <citation type="submission" date="2018-05" db="EMBL/GenBank/DDBJ databases">
        <authorList>
            <person name="Li Y."/>
        </authorList>
    </citation>
    <scope>NUCLEOTIDE SEQUENCE [LARGE SCALE GENOMIC DNA]</scope>
    <source>
        <strain evidence="10">sk1b4</strain>
    </source>
</reference>
<comment type="caution">
    <text evidence="9">The sequence shown here is derived from an EMBL/GenBank/DDBJ whole genome shotgun (WGS) entry which is preliminary data.</text>
</comment>
<feature type="transmembrane region" description="Helical" evidence="8">
    <location>
        <begin position="312"/>
        <end position="328"/>
    </location>
</feature>
<evidence type="ECO:0000256" key="1">
    <source>
        <dbReference type="ARBA" id="ARBA00004651"/>
    </source>
</evidence>
<evidence type="ECO:0000256" key="5">
    <source>
        <dbReference type="ARBA" id="ARBA00022692"/>
    </source>
</evidence>
<evidence type="ECO:0000313" key="9">
    <source>
        <dbReference type="EMBL" id="PWF26051.1"/>
    </source>
</evidence>
<dbReference type="Proteomes" id="UP000245283">
    <property type="component" value="Unassembled WGS sequence"/>
</dbReference>
<protein>
    <submittedName>
        <fullName evidence="9">AI-2E family transporter</fullName>
    </submittedName>
</protein>
<keyword evidence="6 8" id="KW-1133">Transmembrane helix</keyword>
<dbReference type="InterPro" id="IPR002549">
    <property type="entry name" value="AI-2E-like"/>
</dbReference>
<dbReference type="EMBL" id="QETB01000004">
    <property type="protein sequence ID" value="PWF26051.1"/>
    <property type="molecule type" value="Genomic_DNA"/>
</dbReference>
<dbReference type="AlphaFoldDB" id="A0A2V1KAR5"/>
<organism evidence="9 10">
    <name type="scientific">Ancrocorticia populi</name>
    <dbReference type="NCBI Taxonomy" id="2175228"/>
    <lineage>
        <taxon>Bacteria</taxon>
        <taxon>Bacillati</taxon>
        <taxon>Actinomycetota</taxon>
        <taxon>Actinomycetes</taxon>
        <taxon>Actinomycetales</taxon>
        <taxon>Actinomycetaceae</taxon>
        <taxon>Ancrocorticia</taxon>
    </lineage>
</organism>
<keyword evidence="7 8" id="KW-0472">Membrane</keyword>
<proteinExistence type="inferred from homology"/>
<keyword evidence="4" id="KW-1003">Cell membrane</keyword>
<evidence type="ECO:0000256" key="4">
    <source>
        <dbReference type="ARBA" id="ARBA00022475"/>
    </source>
</evidence>
<name>A0A2V1KAR5_9ACTO</name>
<feature type="transmembrane region" description="Helical" evidence="8">
    <location>
        <begin position="255"/>
        <end position="274"/>
    </location>
</feature>
<dbReference type="PANTHER" id="PTHR21716:SF53">
    <property type="entry name" value="PERMEASE PERM-RELATED"/>
    <property type="match status" value="1"/>
</dbReference>
<feature type="transmembrane region" description="Helical" evidence="8">
    <location>
        <begin position="193"/>
        <end position="214"/>
    </location>
</feature>
<dbReference type="Pfam" id="PF01594">
    <property type="entry name" value="AI-2E_transport"/>
    <property type="match status" value="1"/>
</dbReference>
<feature type="transmembrane region" description="Helical" evidence="8">
    <location>
        <begin position="51"/>
        <end position="69"/>
    </location>
</feature>
<accession>A0A2V1KAR5</accession>
<evidence type="ECO:0000256" key="3">
    <source>
        <dbReference type="ARBA" id="ARBA00022448"/>
    </source>
</evidence>
<evidence type="ECO:0000313" key="10">
    <source>
        <dbReference type="Proteomes" id="UP000245283"/>
    </source>
</evidence>